<reference evidence="1 2" key="1">
    <citation type="journal article" date="2024" name="BMC Genomics">
        <title>Genome assembly of redclaw crayfish (Cherax quadricarinatus) provides insights into its immune adaptation and hypoxia tolerance.</title>
        <authorList>
            <person name="Liu Z."/>
            <person name="Zheng J."/>
            <person name="Li H."/>
            <person name="Fang K."/>
            <person name="Wang S."/>
            <person name="He J."/>
            <person name="Zhou D."/>
            <person name="Weng S."/>
            <person name="Chi M."/>
            <person name="Gu Z."/>
            <person name="He J."/>
            <person name="Li F."/>
            <person name="Wang M."/>
        </authorList>
    </citation>
    <scope>NUCLEOTIDE SEQUENCE [LARGE SCALE GENOMIC DNA]</scope>
    <source>
        <strain evidence="1">ZL_2023a</strain>
    </source>
</reference>
<gene>
    <name evidence="1" type="ORF">OTU49_010138</name>
</gene>
<accession>A0AAW0YNS6</accession>
<evidence type="ECO:0000313" key="2">
    <source>
        <dbReference type="Proteomes" id="UP001445076"/>
    </source>
</evidence>
<sequence>NTVLMHTRNWISWLNFFVLNDQPDSHVLMWQMKNSPSDVSFSCREDEVDHLIRVLKKTSQLDWRGHLNIYHVPYYLEKPMKMLASELDISFFSNGHHTFTYNPHLDDDPLRCGPGFCVRRLGKAGLQHLLNMSLYSKHLPLEPMWKMTEYLPAVGVYLDSSVTEDRPIDLQHLSYAGDEEIPVSWVSS</sequence>
<evidence type="ECO:0000313" key="1">
    <source>
        <dbReference type="EMBL" id="KAK8751754.1"/>
    </source>
</evidence>
<name>A0AAW0YNS6_CHEQU</name>
<feature type="non-terminal residue" evidence="1">
    <location>
        <position position="1"/>
    </location>
</feature>
<dbReference type="EMBL" id="JARKIK010000005">
    <property type="protein sequence ID" value="KAK8751754.1"/>
    <property type="molecule type" value="Genomic_DNA"/>
</dbReference>
<feature type="non-terminal residue" evidence="1">
    <location>
        <position position="188"/>
    </location>
</feature>
<proteinExistence type="predicted"/>
<comment type="caution">
    <text evidence="1">The sequence shown here is derived from an EMBL/GenBank/DDBJ whole genome shotgun (WGS) entry which is preliminary data.</text>
</comment>
<keyword evidence="2" id="KW-1185">Reference proteome</keyword>
<dbReference type="AlphaFoldDB" id="A0AAW0YNS6"/>
<protein>
    <submittedName>
        <fullName evidence="1">Uncharacterized protein</fullName>
    </submittedName>
</protein>
<dbReference type="Proteomes" id="UP001445076">
    <property type="component" value="Unassembled WGS sequence"/>
</dbReference>
<organism evidence="1 2">
    <name type="scientific">Cherax quadricarinatus</name>
    <name type="common">Australian red claw crayfish</name>
    <dbReference type="NCBI Taxonomy" id="27406"/>
    <lineage>
        <taxon>Eukaryota</taxon>
        <taxon>Metazoa</taxon>
        <taxon>Ecdysozoa</taxon>
        <taxon>Arthropoda</taxon>
        <taxon>Crustacea</taxon>
        <taxon>Multicrustacea</taxon>
        <taxon>Malacostraca</taxon>
        <taxon>Eumalacostraca</taxon>
        <taxon>Eucarida</taxon>
        <taxon>Decapoda</taxon>
        <taxon>Pleocyemata</taxon>
        <taxon>Astacidea</taxon>
        <taxon>Parastacoidea</taxon>
        <taxon>Parastacidae</taxon>
        <taxon>Cherax</taxon>
    </lineage>
</organism>